<dbReference type="InterPro" id="IPR050202">
    <property type="entry name" value="Cyt/Deoxycyt_deaminase"/>
</dbReference>
<protein>
    <submittedName>
        <fullName evidence="6">Cytidine deaminase</fullName>
    </submittedName>
</protein>
<reference evidence="6" key="1">
    <citation type="submission" date="2016-10" db="EMBL/GenBank/DDBJ databases">
        <title>Genome sequence of Streptomyces malaysiense MUSC 136.</title>
        <authorList>
            <person name="Lee L.-H."/>
            <person name="Ser H.-L."/>
        </authorList>
    </citation>
    <scope>NUCLEOTIDE SEQUENCE [LARGE SCALE GENOMIC DNA]</scope>
    <source>
        <strain evidence="6">MUSC 136</strain>
    </source>
</reference>
<keyword evidence="3" id="KW-0378">Hydrolase</keyword>
<evidence type="ECO:0000256" key="2">
    <source>
        <dbReference type="ARBA" id="ARBA00022723"/>
    </source>
</evidence>
<evidence type="ECO:0000256" key="4">
    <source>
        <dbReference type="ARBA" id="ARBA00022833"/>
    </source>
</evidence>
<keyword evidence="4" id="KW-0862">Zinc</keyword>
<keyword evidence="2" id="KW-0479">Metal-binding</keyword>
<dbReference type="InterPro" id="IPR016193">
    <property type="entry name" value="Cytidine_deaminase-like"/>
</dbReference>
<name>A0A1J4PRA0_9ACTN</name>
<dbReference type="GO" id="GO:0055086">
    <property type="term" value="P:nucleobase-containing small molecule metabolic process"/>
    <property type="evidence" value="ECO:0007669"/>
    <property type="project" value="UniProtKB-ARBA"/>
</dbReference>
<dbReference type="SUPFAM" id="SSF53927">
    <property type="entry name" value="Cytidine deaminase-like"/>
    <property type="match status" value="1"/>
</dbReference>
<dbReference type="Proteomes" id="UP000034838">
    <property type="component" value="Unassembled WGS sequence"/>
</dbReference>
<keyword evidence="7" id="KW-1185">Reference proteome</keyword>
<evidence type="ECO:0000256" key="1">
    <source>
        <dbReference type="ARBA" id="ARBA00006576"/>
    </source>
</evidence>
<comment type="caution">
    <text evidence="6">The sequence shown here is derived from an EMBL/GenBank/DDBJ whole genome shotgun (WGS) entry which is preliminary data.</text>
</comment>
<comment type="similarity">
    <text evidence="1">Belongs to the cytidine and deoxycytidylate deaminase family.</text>
</comment>
<feature type="domain" description="CMP/dCMP-type deaminase" evidence="5">
    <location>
        <begin position="16"/>
        <end position="140"/>
    </location>
</feature>
<dbReference type="PROSITE" id="PS00903">
    <property type="entry name" value="CYT_DCMP_DEAMINASES_1"/>
    <property type="match status" value="1"/>
</dbReference>
<dbReference type="InterPro" id="IPR002125">
    <property type="entry name" value="CMP_dCMP_dom"/>
</dbReference>
<dbReference type="AlphaFoldDB" id="A0A1J4PRA0"/>
<dbReference type="PANTHER" id="PTHR11644">
    <property type="entry name" value="CYTIDINE DEAMINASE"/>
    <property type="match status" value="1"/>
</dbReference>
<dbReference type="PANTHER" id="PTHR11644:SF2">
    <property type="entry name" value="CYTIDINE DEAMINASE"/>
    <property type="match status" value="1"/>
</dbReference>
<dbReference type="GO" id="GO:0004126">
    <property type="term" value="F:cytidine deaminase activity"/>
    <property type="evidence" value="ECO:0007669"/>
    <property type="project" value="UniProtKB-ARBA"/>
</dbReference>
<evidence type="ECO:0000256" key="3">
    <source>
        <dbReference type="ARBA" id="ARBA00022801"/>
    </source>
</evidence>
<dbReference type="GO" id="GO:0042802">
    <property type="term" value="F:identical protein binding"/>
    <property type="evidence" value="ECO:0007669"/>
    <property type="project" value="UniProtKB-ARBA"/>
</dbReference>
<organism evidence="6 7">
    <name type="scientific">Streptomyces malaysiense</name>
    <dbReference type="NCBI Taxonomy" id="1428626"/>
    <lineage>
        <taxon>Bacteria</taxon>
        <taxon>Bacillati</taxon>
        <taxon>Actinomycetota</taxon>
        <taxon>Actinomycetes</taxon>
        <taxon>Kitasatosporales</taxon>
        <taxon>Streptomycetaceae</taxon>
        <taxon>Streptomyces</taxon>
    </lineage>
</organism>
<dbReference type="GO" id="GO:0072527">
    <property type="term" value="P:pyrimidine-containing compound metabolic process"/>
    <property type="evidence" value="ECO:0007669"/>
    <property type="project" value="UniProtKB-ARBA"/>
</dbReference>
<dbReference type="Pfam" id="PF00383">
    <property type="entry name" value="dCMP_cyt_deam_1"/>
    <property type="match status" value="1"/>
</dbReference>
<gene>
    <name evidence="6" type="ORF">VT52_032485</name>
</gene>
<dbReference type="EMBL" id="LBDA02000105">
    <property type="protein sequence ID" value="OIK23437.1"/>
    <property type="molecule type" value="Genomic_DNA"/>
</dbReference>
<evidence type="ECO:0000259" key="5">
    <source>
        <dbReference type="PROSITE" id="PS51747"/>
    </source>
</evidence>
<sequence>MSTSDGTDDTDRTAPDDDLALVAAARRVAEEYARPDLHTVAAAARTRDGGIVTAVNVYHFTGGPCAELVVIGAAAGQGAYELTAMVAVRSRDLAVIPPCGRCRQVLIDYFPAIDVLVRPDGQRLTRLPVAELLPGAFSRSAPPPS</sequence>
<dbReference type="GO" id="GO:0008270">
    <property type="term" value="F:zinc ion binding"/>
    <property type="evidence" value="ECO:0007669"/>
    <property type="project" value="InterPro"/>
</dbReference>
<proteinExistence type="inferred from homology"/>
<evidence type="ECO:0000313" key="6">
    <source>
        <dbReference type="EMBL" id="OIK23437.1"/>
    </source>
</evidence>
<evidence type="ECO:0000313" key="7">
    <source>
        <dbReference type="Proteomes" id="UP000034838"/>
    </source>
</evidence>
<dbReference type="PROSITE" id="PS51747">
    <property type="entry name" value="CYT_DCMP_DEAMINASES_2"/>
    <property type="match status" value="1"/>
</dbReference>
<dbReference type="RefSeq" id="WP_046425193.1">
    <property type="nucleotide sequence ID" value="NZ_LBDA02000105.1"/>
</dbReference>
<dbReference type="Gene3D" id="3.40.140.10">
    <property type="entry name" value="Cytidine Deaminase, domain 2"/>
    <property type="match status" value="1"/>
</dbReference>
<dbReference type="InterPro" id="IPR016192">
    <property type="entry name" value="APOBEC/CMP_deaminase_Zn-bd"/>
</dbReference>
<accession>A0A1J4PRA0</accession>
<dbReference type="CDD" id="cd01283">
    <property type="entry name" value="cytidine_deaminase"/>
    <property type="match status" value="1"/>
</dbReference>
<dbReference type="GO" id="GO:0005829">
    <property type="term" value="C:cytosol"/>
    <property type="evidence" value="ECO:0007669"/>
    <property type="project" value="TreeGrafter"/>
</dbReference>